<evidence type="ECO:0000256" key="1">
    <source>
        <dbReference type="SAM" id="SignalP"/>
    </source>
</evidence>
<evidence type="ECO:0008006" key="4">
    <source>
        <dbReference type="Google" id="ProtNLM"/>
    </source>
</evidence>
<dbReference type="OrthoDB" id="1493159at2"/>
<feature type="signal peptide" evidence="1">
    <location>
        <begin position="1"/>
        <end position="19"/>
    </location>
</feature>
<dbReference type="Proteomes" id="UP000029736">
    <property type="component" value="Unassembled WGS sequence"/>
</dbReference>
<proteinExistence type="predicted"/>
<accession>A0A098S3N3</accession>
<organism evidence="2 3">
    <name type="scientific">Phaeodactylibacter xiamenensis</name>
    <dbReference type="NCBI Taxonomy" id="1524460"/>
    <lineage>
        <taxon>Bacteria</taxon>
        <taxon>Pseudomonadati</taxon>
        <taxon>Bacteroidota</taxon>
        <taxon>Saprospiria</taxon>
        <taxon>Saprospirales</taxon>
        <taxon>Haliscomenobacteraceae</taxon>
        <taxon>Phaeodactylibacter</taxon>
    </lineage>
</organism>
<dbReference type="EMBL" id="JPOS01000075">
    <property type="protein sequence ID" value="KGE86656.1"/>
    <property type="molecule type" value="Genomic_DNA"/>
</dbReference>
<name>A0A098S3N3_9BACT</name>
<keyword evidence="1" id="KW-0732">Signal</keyword>
<gene>
    <name evidence="2" type="ORF">IX84_19375</name>
</gene>
<sequence length="148" mass="16333">MKVLKILTAVLIFSTLFGACEQSEGDGLILCPTGTCEDHVQVSDDLYEDGPDDEHMISNAFIFDDCLDVTFRYGGGCGEVEAHLFASTGEGESLPPTRFIRVGFQDDDDCEALLVYTKTFDLTPLRSGAHSTVLLQLEGYEEVLEYNY</sequence>
<evidence type="ECO:0000313" key="3">
    <source>
        <dbReference type="Proteomes" id="UP000029736"/>
    </source>
</evidence>
<keyword evidence="3" id="KW-1185">Reference proteome</keyword>
<dbReference type="RefSeq" id="WP_044224121.1">
    <property type="nucleotide sequence ID" value="NZ_JBKAGJ010000016.1"/>
</dbReference>
<feature type="chain" id="PRO_5001939750" description="Lipocalin-like domain-containing protein" evidence="1">
    <location>
        <begin position="20"/>
        <end position="148"/>
    </location>
</feature>
<dbReference type="AlphaFoldDB" id="A0A098S3N3"/>
<dbReference type="PROSITE" id="PS51257">
    <property type="entry name" value="PROKAR_LIPOPROTEIN"/>
    <property type="match status" value="1"/>
</dbReference>
<protein>
    <recommendedName>
        <fullName evidence="4">Lipocalin-like domain-containing protein</fullName>
    </recommendedName>
</protein>
<reference evidence="2 3" key="1">
    <citation type="journal article" date="2014" name="Int. J. Syst. Evol. Microbiol.">
        <title>Phaeodactylibacter xiamenensis gen. nov., sp. nov., a member of the family Saprospiraceae isolated from the marine alga Phaeodactylum tricornutum.</title>
        <authorList>
            <person name="Chen Z.Jr."/>
            <person name="Lei X."/>
            <person name="Lai Q."/>
            <person name="Li Y."/>
            <person name="Zhang B."/>
            <person name="Zhang J."/>
            <person name="Zhang H."/>
            <person name="Yang L."/>
            <person name="Zheng W."/>
            <person name="Tian Y."/>
            <person name="Yu Z."/>
            <person name="Xu H.Jr."/>
            <person name="Zheng T."/>
        </authorList>
    </citation>
    <scope>NUCLEOTIDE SEQUENCE [LARGE SCALE GENOMIC DNA]</scope>
    <source>
        <strain evidence="2 3">KD52</strain>
    </source>
</reference>
<evidence type="ECO:0000313" key="2">
    <source>
        <dbReference type="EMBL" id="KGE86656.1"/>
    </source>
</evidence>
<comment type="caution">
    <text evidence="2">The sequence shown here is derived from an EMBL/GenBank/DDBJ whole genome shotgun (WGS) entry which is preliminary data.</text>
</comment>